<protein>
    <submittedName>
        <fullName evidence="11">GH12370</fullName>
    </submittedName>
</protein>
<dbReference type="HOGENOM" id="CLU_020334_0_0_1"/>
<evidence type="ECO:0000313" key="12">
    <source>
        <dbReference type="Proteomes" id="UP000001070"/>
    </source>
</evidence>
<dbReference type="EMBL" id="CH917697">
    <property type="protein sequence ID" value="EDV90369.1"/>
    <property type="molecule type" value="Genomic_DNA"/>
</dbReference>
<dbReference type="PANTHER" id="PTHR42643:SF30">
    <property type="entry name" value="IONOTROPIC RECEPTOR 40A-RELATED"/>
    <property type="match status" value="1"/>
</dbReference>
<reference evidence="11 12" key="1">
    <citation type="journal article" date="2007" name="Nature">
        <title>Evolution of genes and genomes on the Drosophila phylogeny.</title>
        <authorList>
            <consortium name="Drosophila 12 Genomes Consortium"/>
            <person name="Clark A.G."/>
            <person name="Eisen M.B."/>
            <person name="Smith D.R."/>
            <person name="Bergman C.M."/>
            <person name="Oliver B."/>
            <person name="Markow T.A."/>
            <person name="Kaufman T.C."/>
            <person name="Kellis M."/>
            <person name="Gelbart W."/>
            <person name="Iyer V.N."/>
            <person name="Pollard D.A."/>
            <person name="Sackton T.B."/>
            <person name="Larracuente A.M."/>
            <person name="Singh N.D."/>
            <person name="Abad J.P."/>
            <person name="Abt D.N."/>
            <person name="Adryan B."/>
            <person name="Aguade M."/>
            <person name="Akashi H."/>
            <person name="Anderson W.W."/>
            <person name="Aquadro C.F."/>
            <person name="Ardell D.H."/>
            <person name="Arguello R."/>
            <person name="Artieri C.G."/>
            <person name="Barbash D.A."/>
            <person name="Barker D."/>
            <person name="Barsanti P."/>
            <person name="Batterham P."/>
            <person name="Batzoglou S."/>
            <person name="Begun D."/>
            <person name="Bhutkar A."/>
            <person name="Blanco E."/>
            <person name="Bosak S.A."/>
            <person name="Bradley R.K."/>
            <person name="Brand A.D."/>
            <person name="Brent M.R."/>
            <person name="Brooks A.N."/>
            <person name="Brown R.H."/>
            <person name="Butlin R.K."/>
            <person name="Caggese C."/>
            <person name="Calvi B.R."/>
            <person name="Bernardo de Carvalho A."/>
            <person name="Caspi A."/>
            <person name="Castrezana S."/>
            <person name="Celniker S.E."/>
            <person name="Chang J.L."/>
            <person name="Chapple C."/>
            <person name="Chatterji S."/>
            <person name="Chinwalla A."/>
            <person name="Civetta A."/>
            <person name="Clifton S.W."/>
            <person name="Comeron J.M."/>
            <person name="Costello J.C."/>
            <person name="Coyne J.A."/>
            <person name="Daub J."/>
            <person name="David R.G."/>
            <person name="Delcher A.L."/>
            <person name="Delehaunty K."/>
            <person name="Do C.B."/>
            <person name="Ebling H."/>
            <person name="Edwards K."/>
            <person name="Eickbush T."/>
            <person name="Evans J.D."/>
            <person name="Filipski A."/>
            <person name="Findeiss S."/>
            <person name="Freyhult E."/>
            <person name="Fulton L."/>
            <person name="Fulton R."/>
            <person name="Garcia A.C."/>
            <person name="Gardiner A."/>
            <person name="Garfield D.A."/>
            <person name="Garvin B.E."/>
            <person name="Gibson G."/>
            <person name="Gilbert D."/>
            <person name="Gnerre S."/>
            <person name="Godfrey J."/>
            <person name="Good R."/>
            <person name="Gotea V."/>
            <person name="Gravely B."/>
            <person name="Greenberg A.J."/>
            <person name="Griffiths-Jones S."/>
            <person name="Gross S."/>
            <person name="Guigo R."/>
            <person name="Gustafson E.A."/>
            <person name="Haerty W."/>
            <person name="Hahn M.W."/>
            <person name="Halligan D.L."/>
            <person name="Halpern A.L."/>
            <person name="Halter G.M."/>
            <person name="Han M.V."/>
            <person name="Heger A."/>
            <person name="Hillier L."/>
            <person name="Hinrichs A.S."/>
            <person name="Holmes I."/>
            <person name="Hoskins R.A."/>
            <person name="Hubisz M.J."/>
            <person name="Hultmark D."/>
            <person name="Huntley M.A."/>
            <person name="Jaffe D.B."/>
            <person name="Jagadeeshan S."/>
            <person name="Jeck W.R."/>
            <person name="Johnson J."/>
            <person name="Jones C.D."/>
            <person name="Jordan W.C."/>
            <person name="Karpen G.H."/>
            <person name="Kataoka E."/>
            <person name="Keightley P.D."/>
            <person name="Kheradpour P."/>
            <person name="Kirkness E.F."/>
            <person name="Koerich L.B."/>
            <person name="Kristiansen K."/>
            <person name="Kudrna D."/>
            <person name="Kulathinal R.J."/>
            <person name="Kumar S."/>
            <person name="Kwok R."/>
            <person name="Lander E."/>
            <person name="Langley C.H."/>
            <person name="Lapoint R."/>
            <person name="Lazzaro B.P."/>
            <person name="Lee S.J."/>
            <person name="Levesque L."/>
            <person name="Li R."/>
            <person name="Lin C.F."/>
            <person name="Lin M.F."/>
            <person name="Lindblad-Toh K."/>
            <person name="Llopart A."/>
            <person name="Long M."/>
            <person name="Low L."/>
            <person name="Lozovsky E."/>
            <person name="Lu J."/>
            <person name="Luo M."/>
            <person name="Machado C.A."/>
            <person name="Makalowski W."/>
            <person name="Marzo M."/>
            <person name="Matsuda M."/>
            <person name="Matzkin L."/>
            <person name="McAllister B."/>
            <person name="McBride C.S."/>
            <person name="McKernan B."/>
            <person name="McKernan K."/>
            <person name="Mendez-Lago M."/>
            <person name="Minx P."/>
            <person name="Mollenhauer M.U."/>
            <person name="Montooth K."/>
            <person name="Mount S.M."/>
            <person name="Mu X."/>
            <person name="Myers E."/>
            <person name="Negre B."/>
            <person name="Newfeld S."/>
            <person name="Nielsen R."/>
            <person name="Noor M.A."/>
            <person name="O'Grady P."/>
            <person name="Pachter L."/>
            <person name="Papaceit M."/>
            <person name="Parisi M.J."/>
            <person name="Parisi M."/>
            <person name="Parts L."/>
            <person name="Pedersen J.S."/>
            <person name="Pesole G."/>
            <person name="Phillippy A.M."/>
            <person name="Ponting C.P."/>
            <person name="Pop M."/>
            <person name="Porcelli D."/>
            <person name="Powell J.R."/>
            <person name="Prohaska S."/>
            <person name="Pruitt K."/>
            <person name="Puig M."/>
            <person name="Quesneville H."/>
            <person name="Ram K.R."/>
            <person name="Rand D."/>
            <person name="Rasmussen M.D."/>
            <person name="Reed L.K."/>
            <person name="Reenan R."/>
            <person name="Reily A."/>
            <person name="Remington K.A."/>
            <person name="Rieger T.T."/>
            <person name="Ritchie M.G."/>
            <person name="Robin C."/>
            <person name="Rogers Y.H."/>
            <person name="Rohde C."/>
            <person name="Rozas J."/>
            <person name="Rubenfield M.J."/>
            <person name="Ruiz A."/>
            <person name="Russo S."/>
            <person name="Salzberg S.L."/>
            <person name="Sanchez-Gracia A."/>
            <person name="Saranga D.J."/>
            <person name="Sato H."/>
            <person name="Schaeffer S.W."/>
            <person name="Schatz M.C."/>
            <person name="Schlenke T."/>
            <person name="Schwartz R."/>
            <person name="Segarra C."/>
            <person name="Singh R.S."/>
            <person name="Sirot L."/>
            <person name="Sirota M."/>
            <person name="Sisneros N.B."/>
            <person name="Smith C.D."/>
            <person name="Smith T.F."/>
            <person name="Spieth J."/>
            <person name="Stage D.E."/>
            <person name="Stark A."/>
            <person name="Stephan W."/>
            <person name="Strausberg R.L."/>
            <person name="Strempel S."/>
            <person name="Sturgill D."/>
            <person name="Sutton G."/>
            <person name="Sutton G.G."/>
            <person name="Tao W."/>
            <person name="Teichmann S."/>
            <person name="Tobari Y.N."/>
            <person name="Tomimura Y."/>
            <person name="Tsolas J.M."/>
            <person name="Valente V.L."/>
            <person name="Venter E."/>
            <person name="Venter J.C."/>
            <person name="Vicario S."/>
            <person name="Vieira F.G."/>
            <person name="Vilella A.J."/>
            <person name="Villasante A."/>
            <person name="Walenz B."/>
            <person name="Wang J."/>
            <person name="Wasserman M."/>
            <person name="Watts T."/>
            <person name="Wilson D."/>
            <person name="Wilson R.K."/>
            <person name="Wing R.A."/>
            <person name="Wolfner M.F."/>
            <person name="Wong A."/>
            <person name="Wong G.K."/>
            <person name="Wu C.I."/>
            <person name="Wu G."/>
            <person name="Yamamoto D."/>
            <person name="Yang H.P."/>
            <person name="Yang S.P."/>
            <person name="Yorke J.A."/>
            <person name="Yoshida K."/>
            <person name="Zdobnov E."/>
            <person name="Zhang P."/>
            <person name="Zhang Y."/>
            <person name="Zimin A.V."/>
            <person name="Baldwin J."/>
            <person name="Abdouelleil A."/>
            <person name="Abdulkadir J."/>
            <person name="Abebe A."/>
            <person name="Abera B."/>
            <person name="Abreu J."/>
            <person name="Acer S.C."/>
            <person name="Aftuck L."/>
            <person name="Alexander A."/>
            <person name="An P."/>
            <person name="Anderson E."/>
            <person name="Anderson S."/>
            <person name="Arachi H."/>
            <person name="Azer M."/>
            <person name="Bachantsang P."/>
            <person name="Barry A."/>
            <person name="Bayul T."/>
            <person name="Berlin A."/>
            <person name="Bessette D."/>
            <person name="Bloom T."/>
            <person name="Blye J."/>
            <person name="Boguslavskiy L."/>
            <person name="Bonnet C."/>
            <person name="Boukhgalter B."/>
            <person name="Bourzgui I."/>
            <person name="Brown A."/>
            <person name="Cahill P."/>
            <person name="Channer S."/>
            <person name="Cheshatsang Y."/>
            <person name="Chuda L."/>
            <person name="Citroen M."/>
            <person name="Collymore A."/>
            <person name="Cooke P."/>
            <person name="Costello M."/>
            <person name="D'Aco K."/>
            <person name="Daza R."/>
            <person name="De Haan G."/>
            <person name="DeGray S."/>
            <person name="DeMaso C."/>
            <person name="Dhargay N."/>
            <person name="Dooley K."/>
            <person name="Dooley E."/>
            <person name="Doricent M."/>
            <person name="Dorje P."/>
            <person name="Dorjee K."/>
            <person name="Dupes A."/>
            <person name="Elong R."/>
            <person name="Falk J."/>
            <person name="Farina A."/>
            <person name="Faro S."/>
            <person name="Ferguson D."/>
            <person name="Fisher S."/>
            <person name="Foley C.D."/>
            <person name="Franke A."/>
            <person name="Friedrich D."/>
            <person name="Gadbois L."/>
            <person name="Gearin G."/>
            <person name="Gearin C.R."/>
            <person name="Giannoukos G."/>
            <person name="Goode T."/>
            <person name="Graham J."/>
            <person name="Grandbois E."/>
            <person name="Grewal S."/>
            <person name="Gyaltsen K."/>
            <person name="Hafez N."/>
            <person name="Hagos B."/>
            <person name="Hall J."/>
            <person name="Henson C."/>
            <person name="Hollinger A."/>
            <person name="Honan T."/>
            <person name="Huard M.D."/>
            <person name="Hughes L."/>
            <person name="Hurhula B."/>
            <person name="Husby M.E."/>
            <person name="Kamat A."/>
            <person name="Kanga B."/>
            <person name="Kashin S."/>
            <person name="Khazanovich D."/>
            <person name="Kisner P."/>
            <person name="Lance K."/>
            <person name="Lara M."/>
            <person name="Lee W."/>
            <person name="Lennon N."/>
            <person name="Letendre F."/>
            <person name="LeVine R."/>
            <person name="Lipovsky A."/>
            <person name="Liu X."/>
            <person name="Liu J."/>
            <person name="Liu S."/>
            <person name="Lokyitsang T."/>
            <person name="Lokyitsang Y."/>
            <person name="Lubonja R."/>
            <person name="Lui A."/>
            <person name="MacDonald P."/>
            <person name="Magnisalis V."/>
            <person name="Maru K."/>
            <person name="Matthews C."/>
            <person name="McCusker W."/>
            <person name="McDonough S."/>
            <person name="Mehta T."/>
            <person name="Meldrim J."/>
            <person name="Meneus L."/>
            <person name="Mihai O."/>
            <person name="Mihalev A."/>
            <person name="Mihova T."/>
            <person name="Mittelman R."/>
            <person name="Mlenga V."/>
            <person name="Montmayeur A."/>
            <person name="Mulrain L."/>
            <person name="Navidi A."/>
            <person name="Naylor J."/>
            <person name="Negash T."/>
            <person name="Nguyen T."/>
            <person name="Nguyen N."/>
            <person name="Nicol R."/>
            <person name="Norbu C."/>
            <person name="Norbu N."/>
            <person name="Novod N."/>
            <person name="O'Neill B."/>
            <person name="Osman S."/>
            <person name="Markiewicz E."/>
            <person name="Oyono O.L."/>
            <person name="Patti C."/>
            <person name="Phunkhang P."/>
            <person name="Pierre F."/>
            <person name="Priest M."/>
            <person name="Raghuraman S."/>
            <person name="Rege F."/>
            <person name="Reyes R."/>
            <person name="Rise C."/>
            <person name="Rogov P."/>
            <person name="Ross K."/>
            <person name="Ryan E."/>
            <person name="Settipalli S."/>
            <person name="Shea T."/>
            <person name="Sherpa N."/>
            <person name="Shi L."/>
            <person name="Shih D."/>
            <person name="Sparrow T."/>
            <person name="Spaulding J."/>
            <person name="Stalker J."/>
            <person name="Stange-Thomann N."/>
            <person name="Stavropoulos S."/>
            <person name="Stone C."/>
            <person name="Strader C."/>
            <person name="Tesfaye S."/>
            <person name="Thomson T."/>
            <person name="Thoulutsang Y."/>
            <person name="Thoulutsang D."/>
            <person name="Topham K."/>
            <person name="Topping I."/>
            <person name="Tsamla T."/>
            <person name="Vassiliev H."/>
            <person name="Vo A."/>
            <person name="Wangchuk T."/>
            <person name="Wangdi T."/>
            <person name="Weiand M."/>
            <person name="Wilkinson J."/>
            <person name="Wilson A."/>
            <person name="Yadav S."/>
            <person name="Young G."/>
            <person name="Yu Q."/>
            <person name="Zembek L."/>
            <person name="Zhong D."/>
            <person name="Zimmer A."/>
            <person name="Zwirko Z."/>
            <person name="Jaffe D.B."/>
            <person name="Alvarez P."/>
            <person name="Brockman W."/>
            <person name="Butler J."/>
            <person name="Chin C."/>
            <person name="Gnerre S."/>
            <person name="Grabherr M."/>
            <person name="Kleber M."/>
            <person name="Mauceli E."/>
            <person name="MacCallum I."/>
        </authorList>
    </citation>
    <scope>NUCLEOTIDE SEQUENCE [LARGE SCALE GENOMIC DNA]</scope>
    <source>
        <strain evidence="12">Tucson 15287-2541.00</strain>
    </source>
</reference>
<keyword evidence="3 8" id="KW-0812">Transmembrane</keyword>
<keyword evidence="7" id="KW-0325">Glycoprotein</keyword>
<sequence length="775" mass="89046">MKPSTHLAGLLVSWLSFSCLALQTPDQQRLLANEVEIVSKLSDALHLILMDICAAHNMSVFVSTRYREQLPLEQQHIVEQVLERVLSFDSNAALPIVMDTLLHSDMRLNIRLLVFFVQDAQQLATAALHNTRGDARYKFNNLIVLLTTTDDAQEQQAQMSQIFDFLLHRRYNVNALLLLVDPQLATLDAYTFWPYRSQQSCLSTQPVRVSLRNAQFNDLYPHKLHNLHGCPLSAVAWHVPPYMEVYPQSDEAIKEIAGFDAEILKVLASRLNFSLVLMRNEPPDLTGGETFWNGTMTGAYLMLSEHRANITIGFTACQPARSKYLASTDPYNQIEFVLVVHGAQSYSSYEIMLMPFNTNVWLLLVAMVGLRLLCRLRGWQLISPLHIGWLYSLFLFRICYESSVFMFVQNRPMRPLPESLEQALELDYSLVVPHRTYHVVQHMPSLLSRTTILPGKPVDMFDQLLAMPADRQRRTAIISTQHYFRYYLATTATGERLDDPHLVQVKEKFRNSMVCMHFPPSFYLTGVFNQMLFNMRCSGITQHISDRTKWSRLNAMHSTTSQTNVLDYDKSISFIYTAFYCLLLVEALTIVVFALELLSQRWPRGCTSASDRSGVRTRPSCSRIYSISSPYDEAVLDALHQRGDTRLFAITGLDTTNAYLWATNRQSEYHILTQYVNLQQVVIYMPKHSYFKQQFNDLLRQLDASGFIDYWRRAAFSEYSHRSHRSHRSHTTSNRGQDQQQVHQLDGIYIVMGALYALSMLIFGAELLCHQPTIV</sequence>
<dbReference type="PROSITE" id="PS51257">
    <property type="entry name" value="PROKAR_LIPOPROTEIN"/>
    <property type="match status" value="1"/>
</dbReference>
<dbReference type="Proteomes" id="UP000001070">
    <property type="component" value="Unassembled WGS sequence"/>
</dbReference>
<keyword evidence="6" id="KW-0675">Receptor</keyword>
<evidence type="ECO:0000256" key="4">
    <source>
        <dbReference type="ARBA" id="ARBA00022989"/>
    </source>
</evidence>
<evidence type="ECO:0000256" key="3">
    <source>
        <dbReference type="ARBA" id="ARBA00022692"/>
    </source>
</evidence>
<dbReference type="eggNOG" id="KOG1052">
    <property type="taxonomic scope" value="Eukaryota"/>
</dbReference>
<feature type="domain" description="Putative ionotropic receptor ligand binding" evidence="10">
    <location>
        <begin position="36"/>
        <end position="226"/>
    </location>
</feature>
<evidence type="ECO:0000259" key="10">
    <source>
        <dbReference type="Pfam" id="PF24061"/>
    </source>
</evidence>
<dbReference type="AlphaFoldDB" id="B4K1R1"/>
<evidence type="ECO:0000256" key="7">
    <source>
        <dbReference type="ARBA" id="ARBA00023180"/>
    </source>
</evidence>
<organism evidence="12">
    <name type="scientific">Drosophila grimshawi</name>
    <name type="common">Hawaiian fruit fly</name>
    <name type="synonym">Idiomyia grimshawi</name>
    <dbReference type="NCBI Taxonomy" id="7222"/>
    <lineage>
        <taxon>Eukaryota</taxon>
        <taxon>Metazoa</taxon>
        <taxon>Ecdysozoa</taxon>
        <taxon>Arthropoda</taxon>
        <taxon>Hexapoda</taxon>
        <taxon>Insecta</taxon>
        <taxon>Pterygota</taxon>
        <taxon>Neoptera</taxon>
        <taxon>Endopterygota</taxon>
        <taxon>Diptera</taxon>
        <taxon>Brachycera</taxon>
        <taxon>Muscomorpha</taxon>
        <taxon>Ephydroidea</taxon>
        <taxon>Drosophilidae</taxon>
        <taxon>Drosophila</taxon>
        <taxon>Hawaiian Drosophila</taxon>
    </lineage>
</organism>
<evidence type="ECO:0000256" key="5">
    <source>
        <dbReference type="ARBA" id="ARBA00023136"/>
    </source>
</evidence>
<keyword evidence="2" id="KW-1003">Cell membrane</keyword>
<dbReference type="Pfam" id="PF24061">
    <property type="entry name" value="LBD_receptor"/>
    <property type="match status" value="1"/>
</dbReference>
<feature type="signal peptide" evidence="9">
    <location>
        <begin position="1"/>
        <end position="21"/>
    </location>
</feature>
<dbReference type="InterPro" id="IPR052192">
    <property type="entry name" value="Insect_Ionotropic_Sensory_Rcpt"/>
</dbReference>
<feature type="transmembrane region" description="Helical" evidence="8">
    <location>
        <begin position="574"/>
        <end position="595"/>
    </location>
</feature>
<gene>
    <name evidence="11" type="primary">Dgri\GH12370</name>
    <name evidence="11" type="ORF">Dgri_GH12370</name>
</gene>
<evidence type="ECO:0000256" key="8">
    <source>
        <dbReference type="SAM" id="Phobius"/>
    </source>
</evidence>
<evidence type="ECO:0000256" key="2">
    <source>
        <dbReference type="ARBA" id="ARBA00022475"/>
    </source>
</evidence>
<keyword evidence="12" id="KW-1185">Reference proteome</keyword>
<accession>B4K1R1</accession>
<dbReference type="FunCoup" id="B4K1R1">
    <property type="interactions" value="22"/>
</dbReference>
<comment type="subcellular location">
    <subcellularLocation>
        <location evidence="1">Cell membrane</location>
        <topology evidence="1">Multi-pass membrane protein</topology>
    </subcellularLocation>
</comment>
<keyword evidence="9" id="KW-0732">Signal</keyword>
<evidence type="ECO:0000256" key="9">
    <source>
        <dbReference type="SAM" id="SignalP"/>
    </source>
</evidence>
<proteinExistence type="predicted"/>
<dbReference type="PANTHER" id="PTHR42643">
    <property type="entry name" value="IONOTROPIC RECEPTOR 20A-RELATED"/>
    <property type="match status" value="1"/>
</dbReference>
<name>B4K1R1_DROGR</name>
<keyword evidence="4 8" id="KW-1133">Transmembrane helix</keyword>
<dbReference type="Gene3D" id="3.40.190.10">
    <property type="entry name" value="Periplasmic binding protein-like II"/>
    <property type="match status" value="1"/>
</dbReference>
<feature type="transmembrane region" description="Helical" evidence="8">
    <location>
        <begin position="747"/>
        <end position="765"/>
    </location>
</feature>
<dbReference type="GO" id="GO:0005886">
    <property type="term" value="C:plasma membrane"/>
    <property type="evidence" value="ECO:0007669"/>
    <property type="project" value="UniProtKB-SubCell"/>
</dbReference>
<feature type="chain" id="PRO_5002813311" evidence="9">
    <location>
        <begin position="22"/>
        <end position="775"/>
    </location>
</feature>
<keyword evidence="5 8" id="KW-0472">Membrane</keyword>
<dbReference type="InParanoid" id="B4K1R1"/>
<evidence type="ECO:0000313" key="11">
    <source>
        <dbReference type="EMBL" id="EDV90369.1"/>
    </source>
</evidence>
<dbReference type="InterPro" id="IPR056198">
    <property type="entry name" value="LBD_receptor"/>
</dbReference>
<evidence type="ECO:0000256" key="1">
    <source>
        <dbReference type="ARBA" id="ARBA00004651"/>
    </source>
</evidence>
<evidence type="ECO:0000256" key="6">
    <source>
        <dbReference type="ARBA" id="ARBA00023170"/>
    </source>
</evidence>
<dbReference type="OrthoDB" id="7739311at2759"/>
<dbReference type="SUPFAM" id="SSF53850">
    <property type="entry name" value="Periplasmic binding protein-like II"/>
    <property type="match status" value="2"/>
</dbReference>
<dbReference type="PhylomeDB" id="B4K1R1"/>